<evidence type="ECO:0000313" key="2">
    <source>
        <dbReference type="Proteomes" id="UP000249748"/>
    </source>
</evidence>
<name>A0ACD1HZT5_9EURO</name>
<reference evidence="1" key="1">
    <citation type="submission" date="2018-02" db="EMBL/GenBank/DDBJ databases">
        <title>The genomes of Aspergillus section Nigri reveals drivers in fungal speciation.</title>
        <authorList>
            <consortium name="DOE Joint Genome Institute"/>
            <person name="Vesth T.C."/>
            <person name="Nybo J."/>
            <person name="Theobald S."/>
            <person name="Brandl J."/>
            <person name="Frisvad J.C."/>
            <person name="Nielsen K.F."/>
            <person name="Lyhne E.K."/>
            <person name="Kogle M.E."/>
            <person name="Kuo A."/>
            <person name="Riley R."/>
            <person name="Clum A."/>
            <person name="Nolan M."/>
            <person name="Lipzen A."/>
            <person name="Salamov A."/>
            <person name="Henrissat B."/>
            <person name="Wiebenga A."/>
            <person name="De vries R.P."/>
            <person name="Grigoriev I.V."/>
            <person name="Mortensen U.H."/>
            <person name="Andersen M.R."/>
            <person name="Baker S.E."/>
        </authorList>
    </citation>
    <scope>NUCLEOTIDE SEQUENCE</scope>
    <source>
        <strain evidence="1">CBS 115574</strain>
    </source>
</reference>
<accession>A0ACD1HZT5</accession>
<evidence type="ECO:0000313" key="1">
    <source>
        <dbReference type="EMBL" id="RAK83521.1"/>
    </source>
</evidence>
<sequence>MIPAVEAPFPVSCILVTLVCPMYSCFMLSFVLHSCCSADRRSTRFIEDNDVYHACVDYSDVSFGVVSVYHIYLWLACTLLSVCLGDTVIFSISFQLSLRGDEEYQGLAFWMI</sequence>
<keyword evidence="2" id="KW-1185">Reference proteome</keyword>
<dbReference type="Proteomes" id="UP000249748">
    <property type="component" value="Unassembled WGS sequence"/>
</dbReference>
<dbReference type="EMBL" id="KZ824588">
    <property type="protein sequence ID" value="RAK83521.1"/>
    <property type="molecule type" value="Genomic_DNA"/>
</dbReference>
<protein>
    <submittedName>
        <fullName evidence="1">Uncharacterized protein</fullName>
    </submittedName>
</protein>
<proteinExistence type="predicted"/>
<organism evidence="1 2">
    <name type="scientific">Aspergillus costaricaensis CBS 115574</name>
    <dbReference type="NCBI Taxonomy" id="1448317"/>
    <lineage>
        <taxon>Eukaryota</taxon>
        <taxon>Fungi</taxon>
        <taxon>Dikarya</taxon>
        <taxon>Ascomycota</taxon>
        <taxon>Pezizomycotina</taxon>
        <taxon>Eurotiomycetes</taxon>
        <taxon>Eurotiomycetidae</taxon>
        <taxon>Eurotiales</taxon>
        <taxon>Aspergillaceae</taxon>
        <taxon>Aspergillus</taxon>
        <taxon>Aspergillus subgen. Circumdati</taxon>
    </lineage>
</organism>
<gene>
    <name evidence="1" type="ORF">BO79DRAFT_67810</name>
</gene>